<dbReference type="PANTHER" id="PTHR13121">
    <property type="entry name" value="GPI TRANSAMIDASE COMPONENT PIG-U"/>
    <property type="match status" value="1"/>
</dbReference>
<evidence type="ECO:0000256" key="9">
    <source>
        <dbReference type="SAM" id="Phobius"/>
    </source>
</evidence>
<evidence type="ECO:0000256" key="5">
    <source>
        <dbReference type="ARBA" id="ARBA00022692"/>
    </source>
</evidence>
<evidence type="ECO:0000256" key="8">
    <source>
        <dbReference type="ARBA" id="ARBA00023136"/>
    </source>
</evidence>
<comment type="similarity">
    <text evidence="3">Belongs to the PIGU family.</text>
</comment>
<keyword evidence="4" id="KW-0337">GPI-anchor biosynthesis</keyword>
<reference evidence="10 11" key="1">
    <citation type="journal article" date="2023" name="Life. Sci Alliance">
        <title>Evolutionary insights into 3D genome organization and epigenetic landscape of Vigna mungo.</title>
        <authorList>
            <person name="Junaid A."/>
            <person name="Singh B."/>
            <person name="Bhatia S."/>
        </authorList>
    </citation>
    <scope>NUCLEOTIDE SEQUENCE [LARGE SCALE GENOMIC DNA]</scope>
    <source>
        <strain evidence="10">Urdbean</strain>
    </source>
</reference>
<evidence type="ECO:0000313" key="11">
    <source>
        <dbReference type="Proteomes" id="UP001374535"/>
    </source>
</evidence>
<feature type="transmembrane region" description="Helical" evidence="9">
    <location>
        <begin position="7"/>
        <end position="27"/>
    </location>
</feature>
<evidence type="ECO:0000256" key="6">
    <source>
        <dbReference type="ARBA" id="ARBA00022824"/>
    </source>
</evidence>
<keyword evidence="5 9" id="KW-0812">Transmembrane</keyword>
<name>A0AAQ3NH04_VIGMU</name>
<dbReference type="GO" id="GO:0006506">
    <property type="term" value="P:GPI anchor biosynthetic process"/>
    <property type="evidence" value="ECO:0007669"/>
    <property type="project" value="UniProtKB-KW"/>
</dbReference>
<evidence type="ECO:0000256" key="1">
    <source>
        <dbReference type="ARBA" id="ARBA00004477"/>
    </source>
</evidence>
<keyword evidence="7 9" id="KW-1133">Transmembrane helix</keyword>
<organism evidence="10 11">
    <name type="scientific">Vigna mungo</name>
    <name type="common">Black gram</name>
    <name type="synonym">Phaseolus mungo</name>
    <dbReference type="NCBI Taxonomy" id="3915"/>
    <lineage>
        <taxon>Eukaryota</taxon>
        <taxon>Viridiplantae</taxon>
        <taxon>Streptophyta</taxon>
        <taxon>Embryophyta</taxon>
        <taxon>Tracheophyta</taxon>
        <taxon>Spermatophyta</taxon>
        <taxon>Magnoliopsida</taxon>
        <taxon>eudicotyledons</taxon>
        <taxon>Gunneridae</taxon>
        <taxon>Pentapetalae</taxon>
        <taxon>rosids</taxon>
        <taxon>fabids</taxon>
        <taxon>Fabales</taxon>
        <taxon>Fabaceae</taxon>
        <taxon>Papilionoideae</taxon>
        <taxon>50 kb inversion clade</taxon>
        <taxon>NPAAA clade</taxon>
        <taxon>indigoferoid/millettioid clade</taxon>
        <taxon>Phaseoleae</taxon>
        <taxon>Vigna</taxon>
    </lineage>
</organism>
<dbReference type="PANTHER" id="PTHR13121:SF0">
    <property type="entry name" value="PHOSPHATIDYLINOSITOL GLYCAN ANCHOR BIOSYNTHESIS CLASS U PROTEIN"/>
    <property type="match status" value="1"/>
</dbReference>
<comment type="subcellular location">
    <subcellularLocation>
        <location evidence="1">Endoplasmic reticulum membrane</location>
        <topology evidence="1">Multi-pass membrane protein</topology>
    </subcellularLocation>
</comment>
<keyword evidence="8 9" id="KW-0472">Membrane</keyword>
<evidence type="ECO:0000313" key="10">
    <source>
        <dbReference type="EMBL" id="WVZ09611.1"/>
    </source>
</evidence>
<sequence>MTKKKKVPWFWTWVIGSVVFRLILLYFPKNLNLSSRPEVSTPLTSLRRLAEGYWLKQSSVSPYAGSMYHGSPLLLTLLGPLTVKRIEGQPDHLLCSLVFVIADVVSAMLICAAGEKLQVAYSSSLQLLGLRDLSENSERLPSGDFAALVYLWNPFTIVACVGLSTSAIENLMVVLSLYGACSQVAYCYIQLAY</sequence>
<dbReference type="GO" id="GO:0042765">
    <property type="term" value="C:GPI-anchor transamidase complex"/>
    <property type="evidence" value="ECO:0007669"/>
    <property type="project" value="InterPro"/>
</dbReference>
<proteinExistence type="inferred from homology"/>
<keyword evidence="11" id="KW-1185">Reference proteome</keyword>
<evidence type="ECO:0000256" key="7">
    <source>
        <dbReference type="ARBA" id="ARBA00022989"/>
    </source>
</evidence>
<evidence type="ECO:0000256" key="2">
    <source>
        <dbReference type="ARBA" id="ARBA00004687"/>
    </source>
</evidence>
<dbReference type="EMBL" id="CP144696">
    <property type="protein sequence ID" value="WVZ09611.1"/>
    <property type="molecule type" value="Genomic_DNA"/>
</dbReference>
<evidence type="ECO:0000256" key="4">
    <source>
        <dbReference type="ARBA" id="ARBA00022502"/>
    </source>
</evidence>
<dbReference type="GO" id="GO:0016255">
    <property type="term" value="P:attachment of GPI anchor to protein"/>
    <property type="evidence" value="ECO:0007669"/>
    <property type="project" value="InterPro"/>
</dbReference>
<dbReference type="Pfam" id="PF06728">
    <property type="entry name" value="PIG-U"/>
    <property type="match status" value="1"/>
</dbReference>
<keyword evidence="6" id="KW-0256">Endoplasmic reticulum</keyword>
<evidence type="ECO:0000256" key="3">
    <source>
        <dbReference type="ARBA" id="ARBA00010026"/>
    </source>
</evidence>
<gene>
    <name evidence="10" type="ORF">V8G54_014141</name>
</gene>
<accession>A0AAQ3NH04</accession>
<comment type="pathway">
    <text evidence="2">Glycolipid biosynthesis; glycosylphosphatidylinositol-anchor biosynthesis.</text>
</comment>
<dbReference type="AlphaFoldDB" id="A0AAQ3NH04"/>
<protein>
    <recommendedName>
        <fullName evidence="12">GPI transamidase subunit PIG-U</fullName>
    </recommendedName>
</protein>
<evidence type="ECO:0008006" key="12">
    <source>
        <dbReference type="Google" id="ProtNLM"/>
    </source>
</evidence>
<dbReference type="InterPro" id="IPR009600">
    <property type="entry name" value="PIG-U"/>
</dbReference>
<dbReference type="Proteomes" id="UP001374535">
    <property type="component" value="Chromosome 5"/>
</dbReference>